<dbReference type="AlphaFoldDB" id="A0A1H9VXL8"/>
<keyword evidence="3" id="KW-1185">Reference proteome</keyword>
<gene>
    <name evidence="2" type="ORF">SAMN04490244_108191</name>
</gene>
<evidence type="ECO:0008006" key="4">
    <source>
        <dbReference type="Google" id="ProtNLM"/>
    </source>
</evidence>
<keyword evidence="1" id="KW-0812">Transmembrane</keyword>
<feature type="transmembrane region" description="Helical" evidence="1">
    <location>
        <begin position="125"/>
        <end position="145"/>
    </location>
</feature>
<feature type="transmembrane region" description="Helical" evidence="1">
    <location>
        <begin position="157"/>
        <end position="177"/>
    </location>
</feature>
<dbReference type="RefSeq" id="WP_092694876.1">
    <property type="nucleotide sequence ID" value="NZ_FOGU01000008.1"/>
</dbReference>
<dbReference type="EMBL" id="FOGU01000008">
    <property type="protein sequence ID" value="SES26405.1"/>
    <property type="molecule type" value="Genomic_DNA"/>
</dbReference>
<accession>A0A1H9VXL8</accession>
<evidence type="ECO:0000313" key="2">
    <source>
        <dbReference type="EMBL" id="SES26405.1"/>
    </source>
</evidence>
<dbReference type="OrthoDB" id="7631418at2"/>
<feature type="transmembrane region" description="Helical" evidence="1">
    <location>
        <begin position="23"/>
        <end position="41"/>
    </location>
</feature>
<dbReference type="Proteomes" id="UP000198885">
    <property type="component" value="Unassembled WGS sequence"/>
</dbReference>
<keyword evidence="1" id="KW-1133">Transmembrane helix</keyword>
<name>A0A1H9VXL8_9RHOB</name>
<dbReference type="STRING" id="641238.SAMN04490244_108191"/>
<evidence type="ECO:0000256" key="1">
    <source>
        <dbReference type="SAM" id="Phobius"/>
    </source>
</evidence>
<feature type="transmembrane region" description="Helical" evidence="1">
    <location>
        <begin position="53"/>
        <end position="74"/>
    </location>
</feature>
<keyword evidence="1" id="KW-0472">Membrane</keyword>
<sequence length="184" mass="19633">MNTPAHMALSLATLGHHRRPGDWWLLSAGAILPDLFLFAAYGLPGRDGDTMALLIDVFNSVPVYLAGLAASLVLGARGPALLAGSALLHVGFDLPLHAGDAHVHFWPLTDAVFVSPVSFWDAAHFGRIAGTLEGLLFVACLVVIWRRLDGAVQRMACAGFALVYGAAFVHFVGHAFAGEHWALW</sequence>
<reference evidence="2 3" key="1">
    <citation type="submission" date="2016-10" db="EMBL/GenBank/DDBJ databases">
        <authorList>
            <person name="de Groot N.N."/>
        </authorList>
    </citation>
    <scope>NUCLEOTIDE SEQUENCE [LARGE SCALE GENOMIC DNA]</scope>
    <source>
        <strain evidence="2 3">DSM 23042</strain>
    </source>
</reference>
<protein>
    <recommendedName>
        <fullName evidence="4">LexA-binding, inner membrane-associated hydrolase</fullName>
    </recommendedName>
</protein>
<proteinExistence type="predicted"/>
<organism evidence="2 3">
    <name type="scientific">Tranquillimonas rosea</name>
    <dbReference type="NCBI Taxonomy" id="641238"/>
    <lineage>
        <taxon>Bacteria</taxon>
        <taxon>Pseudomonadati</taxon>
        <taxon>Pseudomonadota</taxon>
        <taxon>Alphaproteobacteria</taxon>
        <taxon>Rhodobacterales</taxon>
        <taxon>Roseobacteraceae</taxon>
        <taxon>Tranquillimonas</taxon>
    </lineage>
</organism>
<evidence type="ECO:0000313" key="3">
    <source>
        <dbReference type="Proteomes" id="UP000198885"/>
    </source>
</evidence>